<dbReference type="InterPro" id="IPR011006">
    <property type="entry name" value="CheY-like_superfamily"/>
</dbReference>
<protein>
    <submittedName>
        <fullName evidence="3">Response regulator with CheY-like receiver, AAA-type ATPase, and DNA-binding domains</fullName>
    </submittedName>
</protein>
<dbReference type="EMBL" id="CCRK01000010">
    <property type="protein sequence ID" value="CDZ51573.1"/>
    <property type="molecule type" value="Genomic_DNA"/>
</dbReference>
<dbReference type="SUPFAM" id="SSF52172">
    <property type="entry name" value="CheY-like"/>
    <property type="match status" value="1"/>
</dbReference>
<evidence type="ECO:0000259" key="2">
    <source>
        <dbReference type="PROSITE" id="PS50110"/>
    </source>
</evidence>
<dbReference type="GO" id="GO:0000160">
    <property type="term" value="P:phosphorelay signal transduction system"/>
    <property type="evidence" value="ECO:0007669"/>
    <property type="project" value="InterPro"/>
</dbReference>
<dbReference type="InterPro" id="IPR001789">
    <property type="entry name" value="Sig_transdc_resp-reg_receiver"/>
</dbReference>
<feature type="modified residue" description="4-aspartylphosphate" evidence="1">
    <location>
        <position position="61"/>
    </location>
</feature>
<keyword evidence="1" id="KW-0597">Phosphoprotein</keyword>
<dbReference type="AlphaFoldDB" id="A0A0T7GWF8"/>
<feature type="domain" description="Response regulatory" evidence="2">
    <location>
        <begin position="11"/>
        <end position="121"/>
    </location>
</feature>
<name>A0A0T7GWF8_NEOGA</name>
<dbReference type="RefSeq" id="WP_172729969.1">
    <property type="nucleotide sequence ID" value="NZ_CCRK01000010.1"/>
</dbReference>
<accession>A0A0T7GWF8</accession>
<gene>
    <name evidence="3" type="ORF">NGAL_HAMBI1189_40470</name>
</gene>
<dbReference type="Pfam" id="PF00072">
    <property type="entry name" value="Response_reg"/>
    <property type="match status" value="1"/>
</dbReference>
<dbReference type="PROSITE" id="PS50110">
    <property type="entry name" value="RESPONSE_REGULATORY"/>
    <property type="match status" value="1"/>
</dbReference>
<evidence type="ECO:0000256" key="1">
    <source>
        <dbReference type="PROSITE-ProRule" id="PRU00169"/>
    </source>
</evidence>
<dbReference type="SMART" id="SM00448">
    <property type="entry name" value="REC"/>
    <property type="match status" value="1"/>
</dbReference>
<evidence type="ECO:0000313" key="3">
    <source>
        <dbReference type="EMBL" id="CDZ51573.1"/>
    </source>
</evidence>
<proteinExistence type="predicted"/>
<reference evidence="3 4" key="1">
    <citation type="submission" date="2014-08" db="EMBL/GenBank/DDBJ databases">
        <authorList>
            <person name="Chen Y.-H."/>
        </authorList>
    </citation>
    <scope>NUCLEOTIDE SEQUENCE [LARGE SCALE GENOMIC DNA]</scope>
</reference>
<organism evidence="3 4">
    <name type="scientific">Neorhizobium galegae bv. officinalis</name>
    <dbReference type="NCBI Taxonomy" id="323656"/>
    <lineage>
        <taxon>Bacteria</taxon>
        <taxon>Pseudomonadati</taxon>
        <taxon>Pseudomonadota</taxon>
        <taxon>Alphaproteobacteria</taxon>
        <taxon>Hyphomicrobiales</taxon>
        <taxon>Rhizobiaceae</taxon>
        <taxon>Rhizobium/Agrobacterium group</taxon>
        <taxon>Neorhizobium</taxon>
    </lineage>
</organism>
<dbReference type="Proteomes" id="UP000039660">
    <property type="component" value="Unassembled WGS sequence"/>
</dbReference>
<sequence length="134" mass="14624">MNDTHIFAGIRVLIIEDEALVSMMLEEFLEQIGCRMVGTASRLDEAILKARSLPLDMALLDVNLAGEASFPVAEILTARDIPFIFVTGYGPLGLPADMRHIPVLAKPFQMARRRDADGGLLIGAVDTSFRQLLG</sequence>
<keyword evidence="3" id="KW-0238">DNA-binding</keyword>
<evidence type="ECO:0000313" key="4">
    <source>
        <dbReference type="Proteomes" id="UP000039660"/>
    </source>
</evidence>
<dbReference type="GO" id="GO:0003677">
    <property type="term" value="F:DNA binding"/>
    <property type="evidence" value="ECO:0007669"/>
    <property type="project" value="UniProtKB-KW"/>
</dbReference>
<dbReference type="Gene3D" id="3.40.50.2300">
    <property type="match status" value="1"/>
</dbReference>